<organism evidence="5 6">
    <name type="scientific">Callorhinchus milii</name>
    <name type="common">Ghost shark</name>
    <dbReference type="NCBI Taxonomy" id="7868"/>
    <lineage>
        <taxon>Eukaryota</taxon>
        <taxon>Metazoa</taxon>
        <taxon>Chordata</taxon>
        <taxon>Craniata</taxon>
        <taxon>Vertebrata</taxon>
        <taxon>Chondrichthyes</taxon>
        <taxon>Holocephali</taxon>
        <taxon>Chimaeriformes</taxon>
        <taxon>Callorhinchidae</taxon>
        <taxon>Callorhinchus</taxon>
    </lineage>
</organism>
<dbReference type="InterPro" id="IPR002181">
    <property type="entry name" value="Fibrinogen_a/b/g_C_dom"/>
</dbReference>
<dbReference type="Gene3D" id="3.90.215.10">
    <property type="entry name" value="Gamma Fibrinogen, chain A, domain 1"/>
    <property type="match status" value="1"/>
</dbReference>
<keyword evidence="3" id="KW-0732">Signal</keyword>
<dbReference type="CTD" id="27329"/>
<dbReference type="AlphaFoldDB" id="A0A4W3I982"/>
<dbReference type="GeneTree" id="ENSGT00940000156746"/>
<dbReference type="OMA" id="WKEEKHW"/>
<reference evidence="5" key="5">
    <citation type="submission" date="2025-09" db="UniProtKB">
        <authorList>
            <consortium name="Ensembl"/>
        </authorList>
    </citation>
    <scope>IDENTIFICATION</scope>
</reference>
<dbReference type="OrthoDB" id="8866652at2759"/>
<proteinExistence type="predicted"/>
<sequence length="491" mass="55728">MLEITELHIARGEARGRRMKAERILFALLLFQLLSTPEALMPNSDPGARPYLPENSRFAMLDDVRILANGLLQLGHGLKDFVQKTKNQINQIFEKINIFDRSFFELSQQTQAIQSDEEELKKTTVFLRGTNEELKTISQDIKAKLDSILENRTVLETKVEGLEEKLDKLSQTKQELAELKEIAGLKVLVEEQDKNLKSLINIIREQEHQLEQQRTQIHRLEHKLDTTIDQGSLNDPEHQSQPPYPQHFHQLPGDSTALLADYTGVPSNCDEIYSNGKNGSGVTLVKPNGYGASYVYCHITAEGGWTVIQQRIDGSVDFDQPWENYERGFGALEGEFWLGLETVHRLTQAGGHTLRVEMEVVKNESRFVEYAFSLGGKETGYELRLSGLLRGNLTDAMREQAGSRFSTRDRDNDLLDDINCAEDYSGGWWFSNCGDANLNGRYSKTRLKGKVERRKGLFWSNWKGRFHVVKSTRMMVRAAGTGSLAEAEESE</sequence>
<feature type="signal peptide" evidence="3">
    <location>
        <begin position="1"/>
        <end position="39"/>
    </location>
</feature>
<dbReference type="InterPro" id="IPR014716">
    <property type="entry name" value="Fibrinogen_a/b/g_C_1"/>
</dbReference>
<dbReference type="STRING" id="7868.ENSCMIP00000026669"/>
<reference evidence="6" key="2">
    <citation type="journal article" date="2007" name="PLoS Biol.">
        <title>Survey sequencing and comparative analysis of the elephant shark (Callorhinchus milii) genome.</title>
        <authorList>
            <person name="Venkatesh B."/>
            <person name="Kirkness E.F."/>
            <person name="Loh Y.H."/>
            <person name="Halpern A.L."/>
            <person name="Lee A.P."/>
            <person name="Johnson J."/>
            <person name="Dandona N."/>
            <person name="Viswanathan L.D."/>
            <person name="Tay A."/>
            <person name="Venter J.C."/>
            <person name="Strausberg R.L."/>
            <person name="Brenner S."/>
        </authorList>
    </citation>
    <scope>NUCLEOTIDE SEQUENCE [LARGE SCALE GENOMIC DNA]</scope>
</reference>
<dbReference type="InParanoid" id="A0A4W3I982"/>
<dbReference type="InterPro" id="IPR020837">
    <property type="entry name" value="Fibrinogen_CS"/>
</dbReference>
<dbReference type="InterPro" id="IPR036056">
    <property type="entry name" value="Fibrinogen-like_C"/>
</dbReference>
<keyword evidence="6" id="KW-1185">Reference proteome</keyword>
<evidence type="ECO:0000256" key="3">
    <source>
        <dbReference type="SAM" id="SignalP"/>
    </source>
</evidence>
<name>A0A4W3I982_CALMI</name>
<dbReference type="CDD" id="cd00087">
    <property type="entry name" value="FReD"/>
    <property type="match status" value="1"/>
</dbReference>
<dbReference type="SUPFAM" id="SSF56496">
    <property type="entry name" value="Fibrinogen C-terminal domain-like"/>
    <property type="match status" value="1"/>
</dbReference>
<dbReference type="KEGG" id="cmk:103188826"/>
<evidence type="ECO:0000256" key="1">
    <source>
        <dbReference type="ARBA" id="ARBA00023157"/>
    </source>
</evidence>
<gene>
    <name evidence="5" type="primary">angptl3</name>
</gene>
<dbReference type="PANTHER" id="PTHR19143:SF222">
    <property type="entry name" value="ANGIOPOIETIN-RELATED PROTEIN 3"/>
    <property type="match status" value="1"/>
</dbReference>
<dbReference type="PROSITE" id="PS00514">
    <property type="entry name" value="FIBRINOGEN_C_1"/>
    <property type="match status" value="1"/>
</dbReference>
<feature type="region of interest" description="Disordered" evidence="2">
    <location>
        <begin position="228"/>
        <end position="252"/>
    </location>
</feature>
<dbReference type="GO" id="GO:0009395">
    <property type="term" value="P:phospholipid catabolic process"/>
    <property type="evidence" value="ECO:0007669"/>
    <property type="project" value="TreeGrafter"/>
</dbReference>
<reference evidence="5" key="4">
    <citation type="submission" date="2025-08" db="UniProtKB">
        <authorList>
            <consortium name="Ensembl"/>
        </authorList>
    </citation>
    <scope>IDENTIFICATION</scope>
</reference>
<evidence type="ECO:0000313" key="5">
    <source>
        <dbReference type="Ensembl" id="ENSCMIP00000026669.1"/>
    </source>
</evidence>
<dbReference type="Pfam" id="PF00147">
    <property type="entry name" value="Fibrinogen_C"/>
    <property type="match status" value="1"/>
</dbReference>
<dbReference type="GO" id="GO:0042632">
    <property type="term" value="P:cholesterol homeostasis"/>
    <property type="evidence" value="ECO:0007669"/>
    <property type="project" value="TreeGrafter"/>
</dbReference>
<dbReference type="GO" id="GO:0070328">
    <property type="term" value="P:triglyceride homeostasis"/>
    <property type="evidence" value="ECO:0007669"/>
    <property type="project" value="TreeGrafter"/>
</dbReference>
<dbReference type="PROSITE" id="PS51406">
    <property type="entry name" value="FIBRINOGEN_C_2"/>
    <property type="match status" value="1"/>
</dbReference>
<accession>A0A4W3I982</accession>
<evidence type="ECO:0000313" key="6">
    <source>
        <dbReference type="Proteomes" id="UP000314986"/>
    </source>
</evidence>
<dbReference type="GO" id="GO:0005615">
    <property type="term" value="C:extracellular space"/>
    <property type="evidence" value="ECO:0007669"/>
    <property type="project" value="TreeGrafter"/>
</dbReference>
<evidence type="ECO:0000259" key="4">
    <source>
        <dbReference type="PROSITE" id="PS51406"/>
    </source>
</evidence>
<dbReference type="SMART" id="SM00186">
    <property type="entry name" value="FBG"/>
    <property type="match status" value="1"/>
</dbReference>
<reference evidence="6" key="3">
    <citation type="journal article" date="2014" name="Nature">
        <title>Elephant shark genome provides unique insights into gnathostome evolution.</title>
        <authorList>
            <consortium name="International Elephant Shark Genome Sequencing Consortium"/>
            <person name="Venkatesh B."/>
            <person name="Lee A.P."/>
            <person name="Ravi V."/>
            <person name="Maurya A.K."/>
            <person name="Lian M.M."/>
            <person name="Swann J.B."/>
            <person name="Ohta Y."/>
            <person name="Flajnik M.F."/>
            <person name="Sutoh Y."/>
            <person name="Kasahara M."/>
            <person name="Hoon S."/>
            <person name="Gangu V."/>
            <person name="Roy S.W."/>
            <person name="Irimia M."/>
            <person name="Korzh V."/>
            <person name="Kondrychyn I."/>
            <person name="Lim Z.W."/>
            <person name="Tay B.H."/>
            <person name="Tohari S."/>
            <person name="Kong K.W."/>
            <person name="Ho S."/>
            <person name="Lorente-Galdos B."/>
            <person name="Quilez J."/>
            <person name="Marques-Bonet T."/>
            <person name="Raney B.J."/>
            <person name="Ingham P.W."/>
            <person name="Tay A."/>
            <person name="Hillier L.W."/>
            <person name="Minx P."/>
            <person name="Boehm T."/>
            <person name="Wilson R.K."/>
            <person name="Brenner S."/>
            <person name="Warren W.C."/>
        </authorList>
    </citation>
    <scope>NUCLEOTIDE SEQUENCE [LARGE SCALE GENOMIC DNA]</scope>
</reference>
<feature type="chain" id="PRO_5021205738" evidence="3">
    <location>
        <begin position="40"/>
        <end position="491"/>
    </location>
</feature>
<evidence type="ECO:0000256" key="2">
    <source>
        <dbReference type="SAM" id="MobiDB-lite"/>
    </source>
</evidence>
<dbReference type="InterPro" id="IPR050373">
    <property type="entry name" value="Fibrinogen_C-term_domain"/>
</dbReference>
<reference evidence="6" key="1">
    <citation type="journal article" date="2006" name="Science">
        <title>Ancient noncoding elements conserved in the human genome.</title>
        <authorList>
            <person name="Venkatesh B."/>
            <person name="Kirkness E.F."/>
            <person name="Loh Y.H."/>
            <person name="Halpern A.L."/>
            <person name="Lee A.P."/>
            <person name="Johnson J."/>
            <person name="Dandona N."/>
            <person name="Viswanathan L.D."/>
            <person name="Tay A."/>
            <person name="Venter J.C."/>
            <person name="Strausberg R.L."/>
            <person name="Brenner S."/>
        </authorList>
    </citation>
    <scope>NUCLEOTIDE SEQUENCE [LARGE SCALE GENOMIC DNA]</scope>
</reference>
<feature type="domain" description="Fibrinogen C-terminal" evidence="4">
    <location>
        <begin position="260"/>
        <end position="480"/>
    </location>
</feature>
<protein>
    <submittedName>
        <fullName evidence="5">Angiopoietin-like 3</fullName>
    </submittedName>
</protein>
<dbReference type="GeneID" id="103188826"/>
<dbReference type="PANTHER" id="PTHR19143">
    <property type="entry name" value="FIBRINOGEN/TENASCIN/ANGIOPOEITIN"/>
    <property type="match status" value="1"/>
</dbReference>
<dbReference type="GO" id="GO:0055091">
    <property type="term" value="P:phospholipid homeostasis"/>
    <property type="evidence" value="ECO:0007669"/>
    <property type="project" value="TreeGrafter"/>
</dbReference>
<dbReference type="Proteomes" id="UP000314986">
    <property type="component" value="Unassembled WGS sequence"/>
</dbReference>
<dbReference type="Ensembl" id="ENSCMIT00000027099.1">
    <property type="protein sequence ID" value="ENSCMIP00000026669.1"/>
    <property type="gene ID" value="ENSCMIG00000011660.1"/>
</dbReference>
<keyword evidence="1" id="KW-1015">Disulfide bond</keyword>